<evidence type="ECO:0000259" key="5">
    <source>
        <dbReference type="Pfam" id="PF25137"/>
    </source>
</evidence>
<dbReference type="Pfam" id="PF00465">
    <property type="entry name" value="Fe-ADH"/>
    <property type="match status" value="1"/>
</dbReference>
<evidence type="ECO:0000256" key="3">
    <source>
        <dbReference type="ARBA" id="ARBA00023027"/>
    </source>
</evidence>
<proteinExistence type="inferred from homology"/>
<feature type="domain" description="Alcohol dehydrogenase iron-type/glycerol dehydrogenase GldA" evidence="4">
    <location>
        <begin position="16"/>
        <end position="186"/>
    </location>
</feature>
<dbReference type="SUPFAM" id="SSF56796">
    <property type="entry name" value="Dehydroquinate synthase-like"/>
    <property type="match status" value="1"/>
</dbReference>
<dbReference type="GO" id="GO:0004022">
    <property type="term" value="F:alcohol dehydrogenase (NAD+) activity"/>
    <property type="evidence" value="ECO:0007669"/>
    <property type="project" value="TreeGrafter"/>
</dbReference>
<dbReference type="InterPro" id="IPR018211">
    <property type="entry name" value="ADH_Fe_CS"/>
</dbReference>
<comment type="similarity">
    <text evidence="1">Belongs to the iron-containing alcohol dehydrogenase family.</text>
</comment>
<sequence length="383" mass="42347">MIKKIPPQKTETYGMPTEVIFGRGAFKLIENEEIIIRAKKIVIVAGEHFKQTSSFIDLEKKLEGKEIEVIVYDTKIAKSDFDTINSLTDYFRKNAPEIVIVIGGGTILDTAKCAAILAINGGNVEDYLVTKKLQLDNKGIPLVTVPTTSGTGSEVTPWAVIWDFANHEKHSLSSPLMFPYLAVVDPALTDNLPPKITAETGMDALTQAIEAYWSKFHNPVSDKYALEAIKLVMKYLSIAVNDSTPESRNMMSKASLFAGLAFSNTKTTICHSVSYPMTAHWGVAHGQAVSVTLSEFIRYSLPAMQERERKLIKALGADSVEEAAQKVGDLMKEVHLATRLSELEIKKEDIPIIVLEGYDPDRANNAPRVPTQEELKLILEKIL</sequence>
<gene>
    <name evidence="6" type="ORF">COX24_03410</name>
</gene>
<keyword evidence="2" id="KW-0560">Oxidoreductase</keyword>
<dbReference type="Proteomes" id="UP000230447">
    <property type="component" value="Unassembled WGS sequence"/>
</dbReference>
<dbReference type="InterPro" id="IPR056798">
    <property type="entry name" value="ADH_Fe_C"/>
</dbReference>
<dbReference type="Gene3D" id="3.40.50.1970">
    <property type="match status" value="1"/>
</dbReference>
<dbReference type="InterPro" id="IPR039697">
    <property type="entry name" value="Alcohol_dehydrogenase_Fe"/>
</dbReference>
<accession>A0A2G9ZEC3</accession>
<dbReference type="GO" id="GO:0046872">
    <property type="term" value="F:metal ion binding"/>
    <property type="evidence" value="ECO:0007669"/>
    <property type="project" value="InterPro"/>
</dbReference>
<dbReference type="PANTHER" id="PTHR11496">
    <property type="entry name" value="ALCOHOL DEHYDROGENASE"/>
    <property type="match status" value="1"/>
</dbReference>
<name>A0A2G9ZEC3_9BACT</name>
<dbReference type="Gene3D" id="1.20.1090.10">
    <property type="entry name" value="Dehydroquinate synthase-like - alpha domain"/>
    <property type="match status" value="1"/>
</dbReference>
<dbReference type="FunFam" id="3.40.50.1970:FF:000003">
    <property type="entry name" value="Alcohol dehydrogenase, iron-containing"/>
    <property type="match status" value="1"/>
</dbReference>
<dbReference type="Pfam" id="PF25137">
    <property type="entry name" value="ADH_Fe_C"/>
    <property type="match status" value="1"/>
</dbReference>
<dbReference type="InterPro" id="IPR001670">
    <property type="entry name" value="ADH_Fe/GldA"/>
</dbReference>
<keyword evidence="3" id="KW-0520">NAD</keyword>
<evidence type="ECO:0000313" key="7">
    <source>
        <dbReference type="Proteomes" id="UP000230447"/>
    </source>
</evidence>
<dbReference type="AlphaFoldDB" id="A0A2G9ZEC3"/>
<evidence type="ECO:0000256" key="1">
    <source>
        <dbReference type="ARBA" id="ARBA00007358"/>
    </source>
</evidence>
<evidence type="ECO:0000256" key="2">
    <source>
        <dbReference type="ARBA" id="ARBA00023002"/>
    </source>
</evidence>
<dbReference type="PROSITE" id="PS00913">
    <property type="entry name" value="ADH_IRON_1"/>
    <property type="match status" value="1"/>
</dbReference>
<feature type="domain" description="Fe-containing alcohol dehydrogenase-like C-terminal" evidence="5">
    <location>
        <begin position="197"/>
        <end position="382"/>
    </location>
</feature>
<evidence type="ECO:0000313" key="6">
    <source>
        <dbReference type="EMBL" id="PIP31487.1"/>
    </source>
</evidence>
<protein>
    <submittedName>
        <fullName evidence="6">Uncharacterized protein</fullName>
    </submittedName>
</protein>
<reference evidence="6 7" key="1">
    <citation type="submission" date="2017-09" db="EMBL/GenBank/DDBJ databases">
        <title>Depth-based differentiation of microbial function through sediment-hosted aquifers and enrichment of novel symbionts in the deep terrestrial subsurface.</title>
        <authorList>
            <person name="Probst A.J."/>
            <person name="Ladd B."/>
            <person name="Jarett J.K."/>
            <person name="Geller-Mcgrath D.E."/>
            <person name="Sieber C.M."/>
            <person name="Emerson J.B."/>
            <person name="Anantharaman K."/>
            <person name="Thomas B.C."/>
            <person name="Malmstrom R."/>
            <person name="Stieglmeier M."/>
            <person name="Klingl A."/>
            <person name="Woyke T."/>
            <person name="Ryan C.M."/>
            <person name="Banfield J.F."/>
        </authorList>
    </citation>
    <scope>NUCLEOTIDE SEQUENCE [LARGE SCALE GENOMIC DNA]</scope>
    <source>
        <strain evidence="6">CG23_combo_of_CG06-09_8_20_14_all_37_87_8</strain>
    </source>
</reference>
<dbReference type="PANTHER" id="PTHR11496:SF102">
    <property type="entry name" value="ALCOHOL DEHYDROGENASE 4"/>
    <property type="match status" value="1"/>
</dbReference>
<dbReference type="EMBL" id="PCSB01000070">
    <property type="protein sequence ID" value="PIP31487.1"/>
    <property type="molecule type" value="Genomic_DNA"/>
</dbReference>
<comment type="caution">
    <text evidence="6">The sequence shown here is derived from an EMBL/GenBank/DDBJ whole genome shotgun (WGS) entry which is preliminary data.</text>
</comment>
<organism evidence="6 7">
    <name type="scientific">bacterium (Candidatus Gribaldobacteria) CG23_combo_of_CG06-09_8_20_14_all_37_87_8</name>
    <dbReference type="NCBI Taxonomy" id="2014278"/>
    <lineage>
        <taxon>Bacteria</taxon>
        <taxon>Candidatus Gribaldobacteria</taxon>
    </lineage>
</organism>
<evidence type="ECO:0000259" key="4">
    <source>
        <dbReference type="Pfam" id="PF00465"/>
    </source>
</evidence>